<sequence>MLCCSNAKKQKISQQQNAINLQTTHQIQQEESLNINDEACTFHTTIQIQQINTIQTYKITLDHQTISRSNSRGNNDHIAQSIIIQPIRKTPFFTFKKGGTDYSTKYLSNKQGYTLLVTTLSK</sequence>
<keyword evidence="2" id="KW-1185">Reference proteome</keyword>
<protein>
    <submittedName>
        <fullName evidence="1">Uncharacterized protein</fullName>
    </submittedName>
</protein>
<reference evidence="1" key="1">
    <citation type="submission" date="2021-01" db="EMBL/GenBank/DDBJ databases">
        <authorList>
            <consortium name="Genoscope - CEA"/>
            <person name="William W."/>
        </authorList>
    </citation>
    <scope>NUCLEOTIDE SEQUENCE</scope>
</reference>
<evidence type="ECO:0000313" key="2">
    <source>
        <dbReference type="Proteomes" id="UP000688137"/>
    </source>
</evidence>
<organism evidence="1 2">
    <name type="scientific">Paramecium primaurelia</name>
    <dbReference type="NCBI Taxonomy" id="5886"/>
    <lineage>
        <taxon>Eukaryota</taxon>
        <taxon>Sar</taxon>
        <taxon>Alveolata</taxon>
        <taxon>Ciliophora</taxon>
        <taxon>Intramacronucleata</taxon>
        <taxon>Oligohymenophorea</taxon>
        <taxon>Peniculida</taxon>
        <taxon>Parameciidae</taxon>
        <taxon>Paramecium</taxon>
    </lineage>
</organism>
<accession>A0A8S1PH15</accession>
<dbReference type="OMA" id="AIKLQTH"/>
<name>A0A8S1PH15_PARPR</name>
<dbReference type="EMBL" id="CAJJDM010000120">
    <property type="protein sequence ID" value="CAD8102003.1"/>
    <property type="molecule type" value="Genomic_DNA"/>
</dbReference>
<dbReference type="AlphaFoldDB" id="A0A8S1PH15"/>
<comment type="caution">
    <text evidence="1">The sequence shown here is derived from an EMBL/GenBank/DDBJ whole genome shotgun (WGS) entry which is preliminary data.</text>
</comment>
<gene>
    <name evidence="1" type="ORF">PPRIM_AZ9-3.1.T1170079</name>
</gene>
<evidence type="ECO:0000313" key="1">
    <source>
        <dbReference type="EMBL" id="CAD8102003.1"/>
    </source>
</evidence>
<proteinExistence type="predicted"/>
<dbReference type="Proteomes" id="UP000688137">
    <property type="component" value="Unassembled WGS sequence"/>
</dbReference>